<reference evidence="9" key="1">
    <citation type="journal article" date="2019" name="Int. J. Syst. Evol. Microbiol.">
        <title>The Global Catalogue of Microorganisms (GCM) 10K type strain sequencing project: providing services to taxonomists for standard genome sequencing and annotation.</title>
        <authorList>
            <consortium name="The Broad Institute Genomics Platform"/>
            <consortium name="The Broad Institute Genome Sequencing Center for Infectious Disease"/>
            <person name="Wu L."/>
            <person name="Ma J."/>
        </authorList>
    </citation>
    <scope>NUCLEOTIDE SEQUENCE [LARGE SCALE GENOMIC DNA]</scope>
    <source>
        <strain evidence="9">JCM 30846</strain>
    </source>
</reference>
<keyword evidence="4 6" id="KW-0732">Signal</keyword>
<evidence type="ECO:0000256" key="4">
    <source>
        <dbReference type="ARBA" id="ARBA00022729"/>
    </source>
</evidence>
<name>A0ABP7FBI2_9ACTN</name>
<dbReference type="Pfam" id="PF01497">
    <property type="entry name" value="Peripla_BP_2"/>
    <property type="match status" value="1"/>
</dbReference>
<dbReference type="CDD" id="cd01146">
    <property type="entry name" value="FhuD"/>
    <property type="match status" value="1"/>
</dbReference>
<evidence type="ECO:0000256" key="2">
    <source>
        <dbReference type="ARBA" id="ARBA00008814"/>
    </source>
</evidence>
<evidence type="ECO:0000313" key="8">
    <source>
        <dbReference type="EMBL" id="GAA3733414.1"/>
    </source>
</evidence>
<dbReference type="Proteomes" id="UP001499884">
    <property type="component" value="Unassembled WGS sequence"/>
</dbReference>
<evidence type="ECO:0000256" key="3">
    <source>
        <dbReference type="ARBA" id="ARBA00022448"/>
    </source>
</evidence>
<evidence type="ECO:0000256" key="6">
    <source>
        <dbReference type="SAM" id="SignalP"/>
    </source>
</evidence>
<comment type="caution">
    <text evidence="8">The sequence shown here is derived from an EMBL/GenBank/DDBJ whole genome shotgun (WGS) entry which is preliminary data.</text>
</comment>
<dbReference type="SUPFAM" id="SSF53807">
    <property type="entry name" value="Helical backbone' metal receptor"/>
    <property type="match status" value="1"/>
</dbReference>
<dbReference type="RefSeq" id="WP_345647518.1">
    <property type="nucleotide sequence ID" value="NZ_BAABEP010000021.1"/>
</dbReference>
<comment type="subcellular location">
    <subcellularLocation>
        <location evidence="1">Cell envelope</location>
    </subcellularLocation>
</comment>
<keyword evidence="3" id="KW-0813">Transport</keyword>
<dbReference type="PANTHER" id="PTHR30532:SF24">
    <property type="entry name" value="FERRIC ENTEROBACTIN-BINDING PERIPLASMIC PROTEIN FEPB"/>
    <property type="match status" value="1"/>
</dbReference>
<proteinExistence type="inferred from homology"/>
<feature type="region of interest" description="Disordered" evidence="5">
    <location>
        <begin position="31"/>
        <end position="52"/>
    </location>
</feature>
<organism evidence="8 9">
    <name type="scientific">Streptomyces tremellae</name>
    <dbReference type="NCBI Taxonomy" id="1124239"/>
    <lineage>
        <taxon>Bacteria</taxon>
        <taxon>Bacillati</taxon>
        <taxon>Actinomycetota</taxon>
        <taxon>Actinomycetes</taxon>
        <taxon>Kitasatosporales</taxon>
        <taxon>Streptomycetaceae</taxon>
        <taxon>Streptomyces</taxon>
    </lineage>
</organism>
<dbReference type="PROSITE" id="PS50983">
    <property type="entry name" value="FE_B12_PBP"/>
    <property type="match status" value="1"/>
</dbReference>
<feature type="chain" id="PRO_5045156534" evidence="6">
    <location>
        <begin position="24"/>
        <end position="346"/>
    </location>
</feature>
<feature type="domain" description="Fe/B12 periplasmic-binding" evidence="7">
    <location>
        <begin position="73"/>
        <end position="342"/>
    </location>
</feature>
<dbReference type="PROSITE" id="PS51257">
    <property type="entry name" value="PROKAR_LIPOPROTEIN"/>
    <property type="match status" value="1"/>
</dbReference>
<evidence type="ECO:0000313" key="9">
    <source>
        <dbReference type="Proteomes" id="UP001499884"/>
    </source>
</evidence>
<dbReference type="InterPro" id="IPR051313">
    <property type="entry name" value="Bact_iron-sidero_bind"/>
</dbReference>
<dbReference type="PROSITE" id="PS51318">
    <property type="entry name" value="TAT"/>
    <property type="match status" value="1"/>
</dbReference>
<dbReference type="InterPro" id="IPR006311">
    <property type="entry name" value="TAT_signal"/>
</dbReference>
<accession>A0ABP7FBI2</accession>
<evidence type="ECO:0000256" key="5">
    <source>
        <dbReference type="SAM" id="MobiDB-lite"/>
    </source>
</evidence>
<dbReference type="PANTHER" id="PTHR30532">
    <property type="entry name" value="IRON III DICITRATE-BINDING PERIPLASMIC PROTEIN"/>
    <property type="match status" value="1"/>
</dbReference>
<dbReference type="EMBL" id="BAABEP010000021">
    <property type="protein sequence ID" value="GAA3733414.1"/>
    <property type="molecule type" value="Genomic_DNA"/>
</dbReference>
<evidence type="ECO:0000259" key="7">
    <source>
        <dbReference type="PROSITE" id="PS50983"/>
    </source>
</evidence>
<sequence>MSPRPRSLSRRGFLLGTGAAAGAALLTACGSDGGSDKNPGKSGTAAAGGSDAAAFPVTVPGKPGSTTVKSAPKRVAACGYLRDVDLAIALGAPLVAATSNSAFASGLAPWQKPTGKIQLIDQTSGIPIEKVAAAAPDLILASDDYSIKDDFPKLNRIAPTLGYQDGPGSDQWDVMIRRAGKALGRADEAEKLIKGVQDKVAKAVASHPQFKGHTYTFGPAGSDGSVFTISREADASAEFFSRLGFHLSPKVTSLPQSSTPNRSQIAAERLDLLDADVLILAYPDAKTRAQFESKPLFKRLSAVKRGAYIAIDMPTALSLAFPSVLSIPYGLDLMLPKLTTAVATLG</sequence>
<evidence type="ECO:0000256" key="1">
    <source>
        <dbReference type="ARBA" id="ARBA00004196"/>
    </source>
</evidence>
<keyword evidence="9" id="KW-1185">Reference proteome</keyword>
<feature type="signal peptide" evidence="6">
    <location>
        <begin position="1"/>
        <end position="23"/>
    </location>
</feature>
<dbReference type="InterPro" id="IPR002491">
    <property type="entry name" value="ABC_transptr_periplasmic_BD"/>
</dbReference>
<dbReference type="Gene3D" id="3.40.50.1980">
    <property type="entry name" value="Nitrogenase molybdenum iron protein domain"/>
    <property type="match status" value="2"/>
</dbReference>
<feature type="compositionally biased region" description="Low complexity" evidence="5">
    <location>
        <begin position="40"/>
        <end position="52"/>
    </location>
</feature>
<gene>
    <name evidence="8" type="ORF">GCM10023082_33510</name>
</gene>
<protein>
    <submittedName>
        <fullName evidence="8">Iron-siderophore ABC transporter substrate-binding protein</fullName>
    </submittedName>
</protein>
<comment type="similarity">
    <text evidence="2">Belongs to the bacterial solute-binding protein 8 family.</text>
</comment>